<dbReference type="Proteomes" id="UP000638353">
    <property type="component" value="Unassembled WGS sequence"/>
</dbReference>
<organism evidence="6 7">
    <name type="scientific">Streptomyces finlayi</name>
    <dbReference type="NCBI Taxonomy" id="67296"/>
    <lineage>
        <taxon>Bacteria</taxon>
        <taxon>Bacillati</taxon>
        <taxon>Actinomycetota</taxon>
        <taxon>Actinomycetes</taxon>
        <taxon>Kitasatosporales</taxon>
        <taxon>Streptomycetaceae</taxon>
        <taxon>Streptomyces</taxon>
    </lineage>
</organism>
<dbReference type="AlphaFoldDB" id="A0A918WWS4"/>
<reference evidence="6" key="2">
    <citation type="submission" date="2020-09" db="EMBL/GenBank/DDBJ databases">
        <authorList>
            <person name="Sun Q."/>
            <person name="Ohkuma M."/>
        </authorList>
    </citation>
    <scope>NUCLEOTIDE SEQUENCE</scope>
    <source>
        <strain evidence="6">JCM 4637</strain>
    </source>
</reference>
<keyword evidence="1" id="KW-0805">Transcription regulation</keyword>
<dbReference type="PANTHER" id="PTHR30055">
    <property type="entry name" value="HTH-TYPE TRANSCRIPTIONAL REGULATOR RUTR"/>
    <property type="match status" value="1"/>
</dbReference>
<dbReference type="Gene3D" id="1.10.10.60">
    <property type="entry name" value="Homeodomain-like"/>
    <property type="match status" value="1"/>
</dbReference>
<dbReference type="PROSITE" id="PS50977">
    <property type="entry name" value="HTH_TETR_2"/>
    <property type="match status" value="1"/>
</dbReference>
<dbReference type="InterPro" id="IPR050109">
    <property type="entry name" value="HTH-type_TetR-like_transc_reg"/>
</dbReference>
<evidence type="ECO:0000313" key="6">
    <source>
        <dbReference type="EMBL" id="GHC91063.1"/>
    </source>
</evidence>
<evidence type="ECO:0000259" key="5">
    <source>
        <dbReference type="PROSITE" id="PS50977"/>
    </source>
</evidence>
<dbReference type="Pfam" id="PF00440">
    <property type="entry name" value="TetR_N"/>
    <property type="match status" value="1"/>
</dbReference>
<evidence type="ECO:0000256" key="4">
    <source>
        <dbReference type="PROSITE-ProRule" id="PRU00335"/>
    </source>
</evidence>
<proteinExistence type="predicted"/>
<accession>A0A918WWS4</accession>
<dbReference type="Gene3D" id="1.10.357.10">
    <property type="entry name" value="Tetracycline Repressor, domain 2"/>
    <property type="match status" value="1"/>
</dbReference>
<dbReference type="GO" id="GO:0003700">
    <property type="term" value="F:DNA-binding transcription factor activity"/>
    <property type="evidence" value="ECO:0007669"/>
    <property type="project" value="TreeGrafter"/>
</dbReference>
<dbReference type="Pfam" id="PF02909">
    <property type="entry name" value="TetR_C_1"/>
    <property type="match status" value="1"/>
</dbReference>
<dbReference type="InterPro" id="IPR004111">
    <property type="entry name" value="Repressor_TetR_C"/>
</dbReference>
<keyword evidence="3" id="KW-0804">Transcription</keyword>
<dbReference type="InterPro" id="IPR001647">
    <property type="entry name" value="HTH_TetR"/>
</dbReference>
<evidence type="ECO:0000256" key="1">
    <source>
        <dbReference type="ARBA" id="ARBA00023015"/>
    </source>
</evidence>
<feature type="DNA-binding region" description="H-T-H motif" evidence="4">
    <location>
        <begin position="76"/>
        <end position="95"/>
    </location>
</feature>
<gene>
    <name evidence="6" type="ORF">GCM10010334_25740</name>
</gene>
<reference evidence="6" key="1">
    <citation type="journal article" date="2014" name="Int. J. Syst. Evol. Microbiol.">
        <title>Complete genome sequence of Corynebacterium casei LMG S-19264T (=DSM 44701T), isolated from a smear-ripened cheese.</title>
        <authorList>
            <consortium name="US DOE Joint Genome Institute (JGI-PGF)"/>
            <person name="Walter F."/>
            <person name="Albersmeier A."/>
            <person name="Kalinowski J."/>
            <person name="Ruckert C."/>
        </authorList>
    </citation>
    <scope>NUCLEOTIDE SEQUENCE</scope>
    <source>
        <strain evidence="6">JCM 4637</strain>
    </source>
</reference>
<comment type="caution">
    <text evidence="6">The sequence shown here is derived from an EMBL/GenBank/DDBJ whole genome shotgun (WGS) entry which is preliminary data.</text>
</comment>
<dbReference type="GO" id="GO:0000976">
    <property type="term" value="F:transcription cis-regulatory region binding"/>
    <property type="evidence" value="ECO:0007669"/>
    <property type="project" value="TreeGrafter"/>
</dbReference>
<dbReference type="PANTHER" id="PTHR30055:SF151">
    <property type="entry name" value="TRANSCRIPTIONAL REGULATORY PROTEIN"/>
    <property type="match status" value="1"/>
</dbReference>
<evidence type="ECO:0000256" key="3">
    <source>
        <dbReference type="ARBA" id="ARBA00023163"/>
    </source>
</evidence>
<dbReference type="EMBL" id="BMVC01000004">
    <property type="protein sequence ID" value="GHC91063.1"/>
    <property type="molecule type" value="Genomic_DNA"/>
</dbReference>
<feature type="domain" description="HTH tetR-type" evidence="5">
    <location>
        <begin position="53"/>
        <end position="113"/>
    </location>
</feature>
<dbReference type="SUPFAM" id="SSF48498">
    <property type="entry name" value="Tetracyclin repressor-like, C-terminal domain"/>
    <property type="match status" value="1"/>
</dbReference>
<sequence>MTYALYIAYTALPERPMPRTPRTPRPAAGVELASLADLLWRTQSDSPGEPRLRLSAPLIVRTAVTLADTEGLDAVSMQRVAAELGCTAMALYRHVPGKDQLVAAMNDAAIGHPPASGAVGWRTEVEAWVEALWGLYLSHPWMLHTPTRSAPVGPHELAWFEALLTLFQQAGVERGQLIPLATFVSSAVRDLARVATELDPDGAAAYGQVLAERLDPARFPTLCALAGEEGLDEAEDGDVTPIVRHGLRYLLDGIDARVAEHTTNPAHTTNP</sequence>
<dbReference type="SUPFAM" id="SSF46689">
    <property type="entry name" value="Homeodomain-like"/>
    <property type="match status" value="1"/>
</dbReference>
<dbReference type="InterPro" id="IPR009057">
    <property type="entry name" value="Homeodomain-like_sf"/>
</dbReference>
<evidence type="ECO:0000256" key="2">
    <source>
        <dbReference type="ARBA" id="ARBA00023125"/>
    </source>
</evidence>
<protein>
    <submittedName>
        <fullName evidence="6">TetR family transcriptional regulator</fullName>
    </submittedName>
</protein>
<name>A0A918WWS4_9ACTN</name>
<dbReference type="GO" id="GO:0045892">
    <property type="term" value="P:negative regulation of DNA-templated transcription"/>
    <property type="evidence" value="ECO:0007669"/>
    <property type="project" value="InterPro"/>
</dbReference>
<keyword evidence="2 4" id="KW-0238">DNA-binding</keyword>
<dbReference type="InterPro" id="IPR036271">
    <property type="entry name" value="Tet_transcr_reg_TetR-rel_C_sf"/>
</dbReference>
<evidence type="ECO:0000313" key="7">
    <source>
        <dbReference type="Proteomes" id="UP000638353"/>
    </source>
</evidence>